<dbReference type="STRING" id="400055.SAMN04490243_1896"/>
<dbReference type="Gene3D" id="2.40.128.410">
    <property type="match status" value="1"/>
</dbReference>
<dbReference type="OrthoDB" id="1448121at2"/>
<organism evidence="1 2">
    <name type="scientific">Robiginitalea myxolifaciens</name>
    <dbReference type="NCBI Taxonomy" id="400055"/>
    <lineage>
        <taxon>Bacteria</taxon>
        <taxon>Pseudomonadati</taxon>
        <taxon>Bacteroidota</taxon>
        <taxon>Flavobacteriia</taxon>
        <taxon>Flavobacteriales</taxon>
        <taxon>Flavobacteriaceae</taxon>
        <taxon>Robiginitalea</taxon>
    </lineage>
</organism>
<accession>A0A1I6GYQ8</accession>
<dbReference type="EMBL" id="FOYQ01000002">
    <property type="protein sequence ID" value="SFR47207.1"/>
    <property type="molecule type" value="Genomic_DNA"/>
</dbReference>
<gene>
    <name evidence="1" type="ORF">SAMN04490243_1896</name>
</gene>
<reference evidence="1 2" key="1">
    <citation type="submission" date="2016-10" db="EMBL/GenBank/DDBJ databases">
        <authorList>
            <person name="de Groot N.N."/>
        </authorList>
    </citation>
    <scope>NUCLEOTIDE SEQUENCE [LARGE SCALE GENOMIC DNA]</scope>
    <source>
        <strain evidence="1 2">DSM 21019</strain>
    </source>
</reference>
<dbReference type="Proteomes" id="UP000199534">
    <property type="component" value="Unassembled WGS sequence"/>
</dbReference>
<keyword evidence="2" id="KW-1185">Reference proteome</keyword>
<dbReference type="AlphaFoldDB" id="A0A1I6GYQ8"/>
<evidence type="ECO:0008006" key="3">
    <source>
        <dbReference type="Google" id="ProtNLM"/>
    </source>
</evidence>
<proteinExistence type="predicted"/>
<dbReference type="Pfam" id="PF14059">
    <property type="entry name" value="DUF4251"/>
    <property type="match status" value="1"/>
</dbReference>
<dbReference type="InterPro" id="IPR025347">
    <property type="entry name" value="DUF4251"/>
</dbReference>
<dbReference type="PROSITE" id="PS51257">
    <property type="entry name" value="PROKAR_LIPOPROTEIN"/>
    <property type="match status" value="1"/>
</dbReference>
<name>A0A1I6GYQ8_9FLAO</name>
<protein>
    <recommendedName>
        <fullName evidence="3">DUF4251 domain-containing protein</fullName>
    </recommendedName>
</protein>
<evidence type="ECO:0000313" key="2">
    <source>
        <dbReference type="Proteomes" id="UP000199534"/>
    </source>
</evidence>
<dbReference type="RefSeq" id="WP_092982359.1">
    <property type="nucleotide sequence ID" value="NZ_FOYQ01000002.1"/>
</dbReference>
<sequence length="197" mass="21968">MNQSRKNFIFLCCYSLWVSGIILVLGTTTSSCASSKQTASQEMMAELATIPEKNFNVDITFVYPLGSSAYLSTANLGFTQVRGNSPTQINVDGDGHYIAVSGDSVKVHLPYFGVRDVVTNYNAIDNGILLDTDYEDFKSWTDRKGKHIEFFAKDGFERFRIQLTFKGNRSALISLFSPQRDVIRYSGIISETLPEEG</sequence>
<evidence type="ECO:0000313" key="1">
    <source>
        <dbReference type="EMBL" id="SFR47207.1"/>
    </source>
</evidence>